<evidence type="ECO:0000259" key="2">
    <source>
        <dbReference type="Pfam" id="PF00561"/>
    </source>
</evidence>
<name>A0ABW2TJW4_9PSEU</name>
<protein>
    <submittedName>
        <fullName evidence="3">Alpha/beta fold hydrolase</fullName>
    </submittedName>
</protein>
<sequence>MHGLGGSATNWTDLADQLSGHAPGTALDLPGFGRSAPPDGYDFTLESHVRTLVSVLGGFDGPVHLLGNSMGGAICLLAAAEAPSWCARSPWSRPPCPTCGRTRAGCPTRGWCSPRCRWSADARAGSSPPWTRPSAPGGCWSCASPTPARSPSSASPRPRPSTPSAPGWRGPAPRSWPARSR</sequence>
<keyword evidence="4" id="KW-1185">Reference proteome</keyword>
<keyword evidence="3" id="KW-0378">Hydrolase</keyword>
<feature type="domain" description="AB hydrolase-1" evidence="2">
    <location>
        <begin position="2"/>
        <end position="85"/>
    </location>
</feature>
<organism evidence="3 4">
    <name type="scientific">Actinokineospora soli</name>
    <dbReference type="NCBI Taxonomy" id="1048753"/>
    <lineage>
        <taxon>Bacteria</taxon>
        <taxon>Bacillati</taxon>
        <taxon>Actinomycetota</taxon>
        <taxon>Actinomycetes</taxon>
        <taxon>Pseudonocardiales</taxon>
        <taxon>Pseudonocardiaceae</taxon>
        <taxon>Actinokineospora</taxon>
    </lineage>
</organism>
<dbReference type="InterPro" id="IPR000073">
    <property type="entry name" value="AB_hydrolase_1"/>
</dbReference>
<gene>
    <name evidence="3" type="ORF">ACFQV2_05295</name>
</gene>
<dbReference type="InterPro" id="IPR050266">
    <property type="entry name" value="AB_hydrolase_sf"/>
</dbReference>
<feature type="region of interest" description="Disordered" evidence="1">
    <location>
        <begin position="141"/>
        <end position="181"/>
    </location>
</feature>
<dbReference type="PANTHER" id="PTHR43798:SF33">
    <property type="entry name" value="HYDROLASE, PUTATIVE (AFU_ORTHOLOGUE AFUA_2G14860)-RELATED"/>
    <property type="match status" value="1"/>
</dbReference>
<accession>A0ABW2TJW4</accession>
<evidence type="ECO:0000313" key="3">
    <source>
        <dbReference type="EMBL" id="MFC7613123.1"/>
    </source>
</evidence>
<dbReference type="InterPro" id="IPR029058">
    <property type="entry name" value="AB_hydrolase_fold"/>
</dbReference>
<feature type="compositionally biased region" description="Low complexity" evidence="1">
    <location>
        <begin position="143"/>
        <end position="156"/>
    </location>
</feature>
<dbReference type="SUPFAM" id="SSF53474">
    <property type="entry name" value="alpha/beta-Hydrolases"/>
    <property type="match status" value="1"/>
</dbReference>
<dbReference type="GO" id="GO:0016787">
    <property type="term" value="F:hydrolase activity"/>
    <property type="evidence" value="ECO:0007669"/>
    <property type="project" value="UniProtKB-KW"/>
</dbReference>
<proteinExistence type="predicted"/>
<dbReference type="PANTHER" id="PTHR43798">
    <property type="entry name" value="MONOACYLGLYCEROL LIPASE"/>
    <property type="match status" value="1"/>
</dbReference>
<dbReference type="Gene3D" id="3.40.50.1820">
    <property type="entry name" value="alpha/beta hydrolase"/>
    <property type="match status" value="1"/>
</dbReference>
<reference evidence="4" key="1">
    <citation type="journal article" date="2019" name="Int. J. Syst. Evol. Microbiol.">
        <title>The Global Catalogue of Microorganisms (GCM) 10K type strain sequencing project: providing services to taxonomists for standard genome sequencing and annotation.</title>
        <authorList>
            <consortium name="The Broad Institute Genomics Platform"/>
            <consortium name="The Broad Institute Genome Sequencing Center for Infectious Disease"/>
            <person name="Wu L."/>
            <person name="Ma J."/>
        </authorList>
    </citation>
    <scope>NUCLEOTIDE SEQUENCE [LARGE SCALE GENOMIC DNA]</scope>
    <source>
        <strain evidence="4">JCM 17695</strain>
    </source>
</reference>
<evidence type="ECO:0000313" key="4">
    <source>
        <dbReference type="Proteomes" id="UP001596512"/>
    </source>
</evidence>
<comment type="caution">
    <text evidence="3">The sequence shown here is derived from an EMBL/GenBank/DDBJ whole genome shotgun (WGS) entry which is preliminary data.</text>
</comment>
<dbReference type="Pfam" id="PF00561">
    <property type="entry name" value="Abhydrolase_1"/>
    <property type="match status" value="1"/>
</dbReference>
<dbReference type="EMBL" id="JBHTEY010000004">
    <property type="protein sequence ID" value="MFC7613123.1"/>
    <property type="molecule type" value="Genomic_DNA"/>
</dbReference>
<dbReference type="Proteomes" id="UP001596512">
    <property type="component" value="Unassembled WGS sequence"/>
</dbReference>
<evidence type="ECO:0000256" key="1">
    <source>
        <dbReference type="SAM" id="MobiDB-lite"/>
    </source>
</evidence>